<keyword evidence="10" id="KW-1185">Reference proteome</keyword>
<keyword evidence="5 7" id="KW-1133">Transmembrane helix</keyword>
<feature type="transmembrane region" description="Helical" evidence="7">
    <location>
        <begin position="191"/>
        <end position="215"/>
    </location>
</feature>
<protein>
    <submittedName>
        <fullName evidence="9">Binding-protein-dependent transport system inner membrane protein</fullName>
    </submittedName>
</protein>
<dbReference type="SUPFAM" id="SSF161098">
    <property type="entry name" value="MetI-like"/>
    <property type="match status" value="1"/>
</dbReference>
<keyword evidence="6 7" id="KW-0472">Membrane</keyword>
<evidence type="ECO:0000256" key="1">
    <source>
        <dbReference type="ARBA" id="ARBA00004651"/>
    </source>
</evidence>
<comment type="subcellular location">
    <subcellularLocation>
        <location evidence="1 7">Cell membrane</location>
        <topology evidence="1 7">Multi-pass membrane protein</topology>
    </subcellularLocation>
</comment>
<comment type="similarity">
    <text evidence="7">Belongs to the binding-protein-dependent transport system permease family.</text>
</comment>
<keyword evidence="3" id="KW-1003">Cell membrane</keyword>
<evidence type="ECO:0000256" key="7">
    <source>
        <dbReference type="RuleBase" id="RU363032"/>
    </source>
</evidence>
<evidence type="ECO:0000313" key="10">
    <source>
        <dbReference type="Proteomes" id="UP000037175"/>
    </source>
</evidence>
<dbReference type="PATRIC" id="fig|281456.6.peg.2781"/>
<dbReference type="Proteomes" id="UP000037175">
    <property type="component" value="Unassembled WGS sequence"/>
</dbReference>
<evidence type="ECO:0000256" key="5">
    <source>
        <dbReference type="ARBA" id="ARBA00022989"/>
    </source>
</evidence>
<evidence type="ECO:0000259" key="8">
    <source>
        <dbReference type="PROSITE" id="PS50928"/>
    </source>
</evidence>
<reference evidence="10" key="1">
    <citation type="submission" date="2015-07" db="EMBL/GenBank/DDBJ databases">
        <title>Complete Genome of Thermincola ferriacetica strain Z-0001T.</title>
        <authorList>
            <person name="Lusk B."/>
            <person name="Badalamenti J.P."/>
            <person name="Parameswaran P."/>
            <person name="Bond D.R."/>
            <person name="Torres C.I."/>
        </authorList>
    </citation>
    <scope>NUCLEOTIDE SEQUENCE [LARGE SCALE GENOMIC DNA]</scope>
    <source>
        <strain evidence="10">Z-0001</strain>
    </source>
</reference>
<gene>
    <name evidence="9" type="ORF">Tfer_2666</name>
</gene>
<feature type="transmembrane region" description="Helical" evidence="7">
    <location>
        <begin position="139"/>
        <end position="158"/>
    </location>
</feature>
<comment type="caution">
    <text evidence="9">The sequence shown here is derived from an EMBL/GenBank/DDBJ whole genome shotgun (WGS) entry which is preliminary data.</text>
</comment>
<proteinExistence type="inferred from homology"/>
<dbReference type="CDD" id="cd06261">
    <property type="entry name" value="TM_PBP2"/>
    <property type="match status" value="1"/>
</dbReference>
<evidence type="ECO:0000313" key="9">
    <source>
        <dbReference type="EMBL" id="KNZ68786.1"/>
    </source>
</evidence>
<feature type="transmembrane region" description="Helical" evidence="7">
    <location>
        <begin position="81"/>
        <end position="100"/>
    </location>
</feature>
<dbReference type="PANTHER" id="PTHR30151">
    <property type="entry name" value="ALKANE SULFONATE ABC TRANSPORTER-RELATED, MEMBRANE SUBUNIT"/>
    <property type="match status" value="1"/>
</dbReference>
<dbReference type="Gene3D" id="1.10.3720.10">
    <property type="entry name" value="MetI-like"/>
    <property type="match status" value="1"/>
</dbReference>
<evidence type="ECO:0000256" key="2">
    <source>
        <dbReference type="ARBA" id="ARBA00022448"/>
    </source>
</evidence>
<dbReference type="Pfam" id="PF00528">
    <property type="entry name" value="BPD_transp_1"/>
    <property type="match status" value="1"/>
</dbReference>
<dbReference type="RefSeq" id="WP_052218689.1">
    <property type="nucleotide sequence ID" value="NZ_LGTE01000022.1"/>
</dbReference>
<evidence type="ECO:0000256" key="6">
    <source>
        <dbReference type="ARBA" id="ARBA00023136"/>
    </source>
</evidence>
<dbReference type="PANTHER" id="PTHR30151:SF20">
    <property type="entry name" value="ABC TRANSPORTER PERMEASE PROTEIN HI_0355-RELATED"/>
    <property type="match status" value="1"/>
</dbReference>
<keyword evidence="2 7" id="KW-0813">Transport</keyword>
<dbReference type="GO" id="GO:0055085">
    <property type="term" value="P:transmembrane transport"/>
    <property type="evidence" value="ECO:0007669"/>
    <property type="project" value="InterPro"/>
</dbReference>
<dbReference type="AlphaFoldDB" id="A0A0L6W001"/>
<evidence type="ECO:0000256" key="3">
    <source>
        <dbReference type="ARBA" id="ARBA00022475"/>
    </source>
</evidence>
<sequence length="269" mass="30031">MKNLPNTDRRFSFWAGWKEQWLSVLLPGLTLFLLLVFWEIFVRQAAIEKWLLPSPLQIVQSLWQSKELILQHSLQTLAETALGFIVAVAAGITAATLIDLSTLLRKAVYPLLVISQTIPIIAVAPLFIIWFGYGLLPKVVVVALVCFFPITVNLADGYRQVDPEMLRLMAAWGATRSQVFRIVKIPAAMPFFFSGLRIAGTYSVMGAVIGEWLGSSKGLGILMTRSSQSFLTDRVFATIMVISLLSLLVIALIEGLARVVMPWYYRRGE</sequence>
<dbReference type="InterPro" id="IPR035906">
    <property type="entry name" value="MetI-like_sf"/>
</dbReference>
<organism evidence="9 10">
    <name type="scientific">Thermincola ferriacetica</name>
    <dbReference type="NCBI Taxonomy" id="281456"/>
    <lineage>
        <taxon>Bacteria</taxon>
        <taxon>Bacillati</taxon>
        <taxon>Bacillota</taxon>
        <taxon>Clostridia</taxon>
        <taxon>Eubacteriales</taxon>
        <taxon>Thermincolaceae</taxon>
        <taxon>Thermincola</taxon>
    </lineage>
</organism>
<accession>A0A0L6W001</accession>
<feature type="transmembrane region" description="Helical" evidence="7">
    <location>
        <begin position="107"/>
        <end position="133"/>
    </location>
</feature>
<feature type="transmembrane region" description="Helical" evidence="7">
    <location>
        <begin position="21"/>
        <end position="41"/>
    </location>
</feature>
<dbReference type="GO" id="GO:0005886">
    <property type="term" value="C:plasma membrane"/>
    <property type="evidence" value="ECO:0007669"/>
    <property type="project" value="UniProtKB-SubCell"/>
</dbReference>
<dbReference type="PROSITE" id="PS50928">
    <property type="entry name" value="ABC_TM1"/>
    <property type="match status" value="1"/>
</dbReference>
<evidence type="ECO:0000256" key="4">
    <source>
        <dbReference type="ARBA" id="ARBA00022692"/>
    </source>
</evidence>
<feature type="domain" description="ABC transmembrane type-1" evidence="8">
    <location>
        <begin position="73"/>
        <end position="257"/>
    </location>
</feature>
<name>A0A0L6W001_9FIRM</name>
<feature type="transmembrane region" description="Helical" evidence="7">
    <location>
        <begin position="235"/>
        <end position="257"/>
    </location>
</feature>
<dbReference type="EMBL" id="LGTE01000022">
    <property type="protein sequence ID" value="KNZ68786.1"/>
    <property type="molecule type" value="Genomic_DNA"/>
</dbReference>
<keyword evidence="4 7" id="KW-0812">Transmembrane</keyword>
<dbReference type="InterPro" id="IPR000515">
    <property type="entry name" value="MetI-like"/>
</dbReference>